<sequence>MSSTFDRIIARTPKKIKNFVEHSMDISYMMIKYMEKNKINNKQLAKKLKRKETTIERWVSGCMDFNLQQISHIEAELGIEIIPFVKIGFRAEKSK</sequence>
<dbReference type="GO" id="GO:0003677">
    <property type="term" value="F:DNA binding"/>
    <property type="evidence" value="ECO:0007669"/>
    <property type="project" value="InterPro"/>
</dbReference>
<dbReference type="EMBL" id="LBTF01000034">
    <property type="protein sequence ID" value="KKQ34869.1"/>
    <property type="molecule type" value="Genomic_DNA"/>
</dbReference>
<protein>
    <submittedName>
        <fullName evidence="1">Transcriptional regulator, XRE family protein</fullName>
    </submittedName>
</protein>
<accession>A0A0G0JDL0</accession>
<dbReference type="InterPro" id="IPR010982">
    <property type="entry name" value="Lambda_DNA-bd_dom_sf"/>
</dbReference>
<comment type="caution">
    <text evidence="1">The sequence shown here is derived from an EMBL/GenBank/DDBJ whole genome shotgun (WGS) entry which is preliminary data.</text>
</comment>
<name>A0A0G0JDL0_9BACT</name>
<gene>
    <name evidence="1" type="ORF">US50_C0034G0010</name>
</gene>
<organism evidence="1 2">
    <name type="scientific">Candidatus Nomurabacteria bacterium GW2011_GWB1_37_5</name>
    <dbReference type="NCBI Taxonomy" id="1618742"/>
    <lineage>
        <taxon>Bacteria</taxon>
        <taxon>Candidatus Nomuraibacteriota</taxon>
    </lineage>
</organism>
<evidence type="ECO:0000313" key="2">
    <source>
        <dbReference type="Proteomes" id="UP000033876"/>
    </source>
</evidence>
<dbReference type="Gene3D" id="1.10.260.40">
    <property type="entry name" value="lambda repressor-like DNA-binding domains"/>
    <property type="match status" value="1"/>
</dbReference>
<dbReference type="SUPFAM" id="SSF47413">
    <property type="entry name" value="lambda repressor-like DNA-binding domains"/>
    <property type="match status" value="1"/>
</dbReference>
<dbReference type="Proteomes" id="UP000033876">
    <property type="component" value="Unassembled WGS sequence"/>
</dbReference>
<evidence type="ECO:0000313" key="1">
    <source>
        <dbReference type="EMBL" id="KKQ34869.1"/>
    </source>
</evidence>
<proteinExistence type="predicted"/>
<dbReference type="AlphaFoldDB" id="A0A0G0JDL0"/>
<reference evidence="1 2" key="1">
    <citation type="journal article" date="2015" name="Nature">
        <title>rRNA introns, odd ribosomes, and small enigmatic genomes across a large radiation of phyla.</title>
        <authorList>
            <person name="Brown C.T."/>
            <person name="Hug L.A."/>
            <person name="Thomas B.C."/>
            <person name="Sharon I."/>
            <person name="Castelle C.J."/>
            <person name="Singh A."/>
            <person name="Wilkins M.J."/>
            <person name="Williams K.H."/>
            <person name="Banfield J.F."/>
        </authorList>
    </citation>
    <scope>NUCLEOTIDE SEQUENCE [LARGE SCALE GENOMIC DNA]</scope>
</reference>